<dbReference type="PaxDb" id="4081-Solyc06g043010.1.1"/>
<organism evidence="2">
    <name type="scientific">Solanum lycopersicum</name>
    <name type="common">Tomato</name>
    <name type="synonym">Lycopersicon esculentum</name>
    <dbReference type="NCBI Taxonomy" id="4081"/>
    <lineage>
        <taxon>Eukaryota</taxon>
        <taxon>Viridiplantae</taxon>
        <taxon>Streptophyta</taxon>
        <taxon>Embryophyta</taxon>
        <taxon>Tracheophyta</taxon>
        <taxon>Spermatophyta</taxon>
        <taxon>Magnoliopsida</taxon>
        <taxon>eudicotyledons</taxon>
        <taxon>Gunneridae</taxon>
        <taxon>Pentapetalae</taxon>
        <taxon>asterids</taxon>
        <taxon>lamiids</taxon>
        <taxon>Solanales</taxon>
        <taxon>Solanaceae</taxon>
        <taxon>Solanoideae</taxon>
        <taxon>Solaneae</taxon>
        <taxon>Solanum</taxon>
        <taxon>Solanum subgen. Lycopersicon</taxon>
    </lineage>
</organism>
<reference evidence="2" key="2">
    <citation type="submission" date="2019-01" db="UniProtKB">
        <authorList>
            <consortium name="EnsemblPlants"/>
        </authorList>
    </citation>
    <scope>IDENTIFICATION</scope>
    <source>
        <strain evidence="2">cv. Heinz 1706</strain>
    </source>
</reference>
<evidence type="ECO:0000313" key="2">
    <source>
        <dbReference type="EnsemblPlants" id="Solyc06g043010.1.1.1"/>
    </source>
</evidence>
<protein>
    <submittedName>
        <fullName evidence="2">Uncharacterized protein</fullName>
    </submittedName>
</protein>
<accession>A0A3Q7GQV7</accession>
<dbReference type="Proteomes" id="UP000004994">
    <property type="component" value="Chromosome 6"/>
</dbReference>
<dbReference type="Gramene" id="Solyc06g043010.1.1">
    <property type="protein sequence ID" value="Solyc06g043010.1.1.1"/>
    <property type="gene ID" value="Solyc06g043010.1"/>
</dbReference>
<name>A0A3Q7GQV7_SOLLC</name>
<dbReference type="EnsemblPlants" id="Solyc06g043010.1.1">
    <property type="protein sequence ID" value="Solyc06g043010.1.1.1"/>
    <property type="gene ID" value="Solyc06g043010.1"/>
</dbReference>
<feature type="region of interest" description="Disordered" evidence="1">
    <location>
        <begin position="207"/>
        <end position="227"/>
    </location>
</feature>
<dbReference type="AlphaFoldDB" id="A0A3Q7GQV7"/>
<evidence type="ECO:0000313" key="3">
    <source>
        <dbReference type="Proteomes" id="UP000004994"/>
    </source>
</evidence>
<reference evidence="2" key="1">
    <citation type="journal article" date="2012" name="Nature">
        <title>The tomato genome sequence provides insights into fleshy fruit evolution.</title>
        <authorList>
            <consortium name="Tomato Genome Consortium"/>
        </authorList>
    </citation>
    <scope>NUCLEOTIDE SEQUENCE [LARGE SCALE GENOMIC DNA]</scope>
    <source>
        <strain evidence="2">cv. Heinz 1706</strain>
    </source>
</reference>
<evidence type="ECO:0000256" key="1">
    <source>
        <dbReference type="SAM" id="MobiDB-lite"/>
    </source>
</evidence>
<sequence>MKLKAISGIDIDIGPHLRVVGGDQEKERRAHHTLQGLCHVFIVKFLCIHPESESSRRWERRVNKIGCSVPTNKSRKISALNLLLEGDHFCHVIAFFSAFCFNGLEPFLLSLLYRGIFSLGSANSIRGWWAGVETLAPMSMKQRCLFIVWNMKSKNGTAIACPIIHDELLSFVTITPMRRKKKALRDHPGPTLDTLRSFCKPAPILISSKEKNGSNGTLPPSPHNERGDLVVLGL</sequence>
<keyword evidence="3" id="KW-1185">Reference proteome</keyword>
<proteinExistence type="predicted"/>
<dbReference type="InParanoid" id="A0A3Q7GQV7"/>